<reference evidence="6" key="1">
    <citation type="submission" date="2019-07" db="EMBL/GenBank/DDBJ databases">
        <title>Chitinimonas sp. nov., isolated from Ny-Alesund, arctica soil.</title>
        <authorList>
            <person name="Xu Q."/>
            <person name="Peng F."/>
        </authorList>
    </citation>
    <scope>NUCLEOTIDE SEQUENCE [LARGE SCALE GENOMIC DNA]</scope>
    <source>
        <strain evidence="6">R3-44</strain>
    </source>
</reference>
<dbReference type="Gene3D" id="3.40.50.150">
    <property type="entry name" value="Vaccinia Virus protein VP39"/>
    <property type="match status" value="1"/>
</dbReference>
<dbReference type="Pfam" id="PF14559">
    <property type="entry name" value="TPR_19"/>
    <property type="match status" value="1"/>
</dbReference>
<dbReference type="OrthoDB" id="9816309at2"/>
<evidence type="ECO:0000313" key="6">
    <source>
        <dbReference type="Proteomes" id="UP000317550"/>
    </source>
</evidence>
<evidence type="ECO:0000259" key="4">
    <source>
        <dbReference type="PROSITE" id="PS50123"/>
    </source>
</evidence>
<name>A0A516SEI2_9NEIS</name>
<dbReference type="GO" id="GO:0008757">
    <property type="term" value="F:S-adenosylmethionine-dependent methyltransferase activity"/>
    <property type="evidence" value="ECO:0007669"/>
    <property type="project" value="InterPro"/>
</dbReference>
<evidence type="ECO:0000256" key="3">
    <source>
        <dbReference type="ARBA" id="ARBA00022691"/>
    </source>
</evidence>
<dbReference type="InterPro" id="IPR019734">
    <property type="entry name" value="TPR_rpt"/>
</dbReference>
<keyword evidence="6" id="KW-1185">Reference proteome</keyword>
<accession>A0A516SEI2</accession>
<evidence type="ECO:0000256" key="1">
    <source>
        <dbReference type="ARBA" id="ARBA00022603"/>
    </source>
</evidence>
<evidence type="ECO:0000256" key="2">
    <source>
        <dbReference type="ARBA" id="ARBA00022679"/>
    </source>
</evidence>
<dbReference type="PROSITE" id="PS50123">
    <property type="entry name" value="CHER"/>
    <property type="match status" value="1"/>
</dbReference>
<evidence type="ECO:0000313" key="5">
    <source>
        <dbReference type="EMBL" id="QDQ26574.1"/>
    </source>
</evidence>
<dbReference type="SUPFAM" id="SSF48452">
    <property type="entry name" value="TPR-like"/>
    <property type="match status" value="1"/>
</dbReference>
<dbReference type="PRINTS" id="PR00996">
    <property type="entry name" value="CHERMTFRASE"/>
</dbReference>
<dbReference type="Gene3D" id="1.25.40.10">
    <property type="entry name" value="Tetratricopeptide repeat domain"/>
    <property type="match status" value="1"/>
</dbReference>
<sequence length="485" mass="53615">MEQLARDTALPRFLDFLATSLGWSFPHNRSEVVRRAMAEVARELGYPDAESCMRALLQAPLGRRQIDALAAKLTVGETYFYREPAVFFALETEVLPALIQARRLAGNRTLRIWSAACCSGEEAYSLAILLHRLLPDLENWRIHLLGTDINPLALQRAEAARYSQWSFRNAPPWLLGSYFEPAGPGRFAVLPHIRRMVRFAQHNLMAEAGPERETAAMDLILCRNALMYFERRHAHRAVQLLRRSLRQGGWLVVGSAEADQGLFKAFAPVSFPGCLFYCNEERPVAALPRWSAEEQLPETVFAAPLPIPPASPPKPVVELPPAPPPEPVATPYERALAARQRGDHAEAEVLLAGLPDDAAALLLLARLLAGQGRLDEAGQCCDRAIAADRINPAGQYLRALIHEEQGRVDEAIQALKRTLYLEPGFILAHMALGNLSASLGRPDADRHYRHALELLAAHAPNEALPESDGLSAGELAHMIKTRRTA</sequence>
<dbReference type="KEGG" id="cari:FNU76_09425"/>
<dbReference type="Proteomes" id="UP000317550">
    <property type="component" value="Chromosome"/>
</dbReference>
<dbReference type="InterPro" id="IPR000780">
    <property type="entry name" value="CheR_MeTrfase"/>
</dbReference>
<dbReference type="PANTHER" id="PTHR24422">
    <property type="entry name" value="CHEMOTAXIS PROTEIN METHYLTRANSFERASE"/>
    <property type="match status" value="1"/>
</dbReference>
<dbReference type="PANTHER" id="PTHR24422:SF19">
    <property type="entry name" value="CHEMOTAXIS PROTEIN METHYLTRANSFERASE"/>
    <property type="match status" value="1"/>
</dbReference>
<dbReference type="InterPro" id="IPR050903">
    <property type="entry name" value="Bact_Chemotaxis_MeTrfase"/>
</dbReference>
<keyword evidence="2" id="KW-0808">Transferase</keyword>
<dbReference type="InterPro" id="IPR011990">
    <property type="entry name" value="TPR-like_helical_dom_sf"/>
</dbReference>
<keyword evidence="1" id="KW-0489">Methyltransferase</keyword>
<feature type="domain" description="CheR-type methyltransferase" evidence="4">
    <location>
        <begin position="1"/>
        <end position="258"/>
    </location>
</feature>
<organism evidence="5 6">
    <name type="scientific">Chitinimonas arctica</name>
    <dbReference type="NCBI Taxonomy" id="2594795"/>
    <lineage>
        <taxon>Bacteria</taxon>
        <taxon>Pseudomonadati</taxon>
        <taxon>Pseudomonadota</taxon>
        <taxon>Betaproteobacteria</taxon>
        <taxon>Neisseriales</taxon>
        <taxon>Chitinibacteraceae</taxon>
        <taxon>Chitinimonas</taxon>
    </lineage>
</organism>
<dbReference type="EMBL" id="CP041730">
    <property type="protein sequence ID" value="QDQ26574.1"/>
    <property type="molecule type" value="Genomic_DNA"/>
</dbReference>
<dbReference type="Pfam" id="PF01739">
    <property type="entry name" value="CheR"/>
    <property type="match status" value="1"/>
</dbReference>
<dbReference type="AlphaFoldDB" id="A0A516SEI2"/>
<dbReference type="InterPro" id="IPR029063">
    <property type="entry name" value="SAM-dependent_MTases_sf"/>
</dbReference>
<dbReference type="SMART" id="SM00138">
    <property type="entry name" value="MeTrc"/>
    <property type="match status" value="1"/>
</dbReference>
<dbReference type="SUPFAM" id="SSF53335">
    <property type="entry name" value="S-adenosyl-L-methionine-dependent methyltransferases"/>
    <property type="match status" value="1"/>
</dbReference>
<proteinExistence type="predicted"/>
<dbReference type="RefSeq" id="WP_144277968.1">
    <property type="nucleotide sequence ID" value="NZ_CP041730.1"/>
</dbReference>
<dbReference type="GO" id="GO:0032259">
    <property type="term" value="P:methylation"/>
    <property type="evidence" value="ECO:0007669"/>
    <property type="project" value="UniProtKB-KW"/>
</dbReference>
<dbReference type="SMART" id="SM00028">
    <property type="entry name" value="TPR"/>
    <property type="match status" value="3"/>
</dbReference>
<gene>
    <name evidence="5" type="ORF">FNU76_09425</name>
</gene>
<dbReference type="InterPro" id="IPR022642">
    <property type="entry name" value="CheR_C"/>
</dbReference>
<keyword evidence="3" id="KW-0949">S-adenosyl-L-methionine</keyword>
<protein>
    <submittedName>
        <fullName evidence="5">Tetratricopeptide repeat protein</fullName>
    </submittedName>
</protein>